<keyword evidence="4" id="KW-1185">Reference proteome</keyword>
<name>A0A6J2PSD4_COTGO</name>
<keyword evidence="2" id="KW-0472">Membrane</keyword>
<feature type="region of interest" description="Disordered" evidence="1">
    <location>
        <begin position="36"/>
        <end position="113"/>
    </location>
</feature>
<proteinExistence type="predicted"/>
<feature type="chain" id="PRO_5026920084" evidence="3">
    <location>
        <begin position="35"/>
        <end position="218"/>
    </location>
</feature>
<sequence>MFASGTGSMRGPRAKTPLLLLLLLLTALTGTVLCEDEDDGGDAESQIVDGDETDVDPEPDVGGDEITETVPTETEATSAPEPFTSVDDTETINNEDYGGSGRTLPFDDSTEDPIVTGSTDSPDGEELMDPSVIMIPVLLVFLIISMIVCGIFINRRWRKKALNQELRKEDPYLDGSSTEKVPMPMFEEDVPSVLELEMEELDNWMKNDCEAAEDSIHP</sequence>
<reference evidence="5" key="1">
    <citation type="submission" date="2025-08" db="UniProtKB">
        <authorList>
            <consortium name="RefSeq"/>
        </authorList>
    </citation>
    <scope>IDENTIFICATION</scope>
</reference>
<dbReference type="RefSeq" id="XP_029288490.1">
    <property type="nucleotide sequence ID" value="XM_029432630.1"/>
</dbReference>
<dbReference type="InParanoid" id="A0A6J2PSD4"/>
<dbReference type="AlphaFoldDB" id="A0A6J2PSD4"/>
<feature type="compositionally biased region" description="Acidic residues" evidence="1">
    <location>
        <begin position="49"/>
        <end position="67"/>
    </location>
</feature>
<dbReference type="Proteomes" id="UP000504630">
    <property type="component" value="Chromosome 1"/>
</dbReference>
<keyword evidence="2 5" id="KW-0812">Transmembrane</keyword>
<evidence type="ECO:0000256" key="1">
    <source>
        <dbReference type="SAM" id="MobiDB-lite"/>
    </source>
</evidence>
<protein>
    <submittedName>
        <fullName evidence="5">Transmembrane protein 154 isoform X1</fullName>
    </submittedName>
</protein>
<dbReference type="GeneID" id="115008774"/>
<feature type="transmembrane region" description="Helical" evidence="2">
    <location>
        <begin position="132"/>
        <end position="153"/>
    </location>
</feature>
<feature type="signal peptide" evidence="3">
    <location>
        <begin position="1"/>
        <end position="34"/>
    </location>
</feature>
<evidence type="ECO:0000256" key="2">
    <source>
        <dbReference type="SAM" id="Phobius"/>
    </source>
</evidence>
<dbReference type="KEGG" id="cgob:115008774"/>
<keyword evidence="3" id="KW-0732">Signal</keyword>
<dbReference type="OrthoDB" id="9451445at2759"/>
<evidence type="ECO:0000313" key="4">
    <source>
        <dbReference type="Proteomes" id="UP000504630"/>
    </source>
</evidence>
<evidence type="ECO:0000313" key="5">
    <source>
        <dbReference type="RefSeq" id="XP_029288490.1"/>
    </source>
</evidence>
<dbReference type="PANTHER" id="PTHR36526">
    <property type="entry name" value="TRANSMEMBRANE PROTEIN 154"/>
    <property type="match status" value="1"/>
</dbReference>
<dbReference type="InterPro" id="IPR053087">
    <property type="entry name" value="TMEM154-like"/>
</dbReference>
<evidence type="ECO:0000256" key="3">
    <source>
        <dbReference type="SAM" id="SignalP"/>
    </source>
</evidence>
<dbReference type="InterPro" id="IPR028064">
    <property type="entry name" value="TMEM154"/>
</dbReference>
<keyword evidence="2" id="KW-1133">Transmembrane helix</keyword>
<dbReference type="CTD" id="201799"/>
<organism evidence="4 5">
    <name type="scientific">Cottoperca gobio</name>
    <name type="common">Frogmouth</name>
    <name type="synonym">Aphritis gobio</name>
    <dbReference type="NCBI Taxonomy" id="56716"/>
    <lineage>
        <taxon>Eukaryota</taxon>
        <taxon>Metazoa</taxon>
        <taxon>Chordata</taxon>
        <taxon>Craniata</taxon>
        <taxon>Vertebrata</taxon>
        <taxon>Euteleostomi</taxon>
        <taxon>Actinopterygii</taxon>
        <taxon>Neopterygii</taxon>
        <taxon>Teleostei</taxon>
        <taxon>Neoteleostei</taxon>
        <taxon>Acanthomorphata</taxon>
        <taxon>Eupercaria</taxon>
        <taxon>Perciformes</taxon>
        <taxon>Notothenioidei</taxon>
        <taxon>Bovichtidae</taxon>
        <taxon>Cottoperca</taxon>
    </lineage>
</organism>
<gene>
    <name evidence="5" type="primary">tmem154</name>
</gene>
<accession>A0A6J2PSD4</accession>
<dbReference type="Pfam" id="PF15102">
    <property type="entry name" value="TMEM154"/>
    <property type="match status" value="1"/>
</dbReference>
<dbReference type="PANTHER" id="PTHR36526:SF1">
    <property type="entry name" value="TRANSMEMBRANE PROTEIN 154"/>
    <property type="match status" value="1"/>
</dbReference>